<evidence type="ECO:0000259" key="6">
    <source>
        <dbReference type="PROSITE" id="PS50808"/>
    </source>
</evidence>
<evidence type="ECO:0000256" key="1">
    <source>
        <dbReference type="ARBA" id="ARBA00022723"/>
    </source>
</evidence>
<sequence length="172" mass="18253">MDCTPNSDERAMDGVGGAGRPDGCGRAVGADPDGNGSRGRGDCDGGNGGNGAAAAGSLPDRSVEYVWSHGDPVGTGFKCNYCNKQIKGGGATRFREHLAGITGNVTECTKVPKDVREIMKSTRLVGRAKRRAKKNRRLRAEDDIAQIVDVLTGKTVTALKFLVMRMMTCRLH</sequence>
<organism evidence="7 8">
    <name type="scientific">Eragrostis curvula</name>
    <name type="common">weeping love grass</name>
    <dbReference type="NCBI Taxonomy" id="38414"/>
    <lineage>
        <taxon>Eukaryota</taxon>
        <taxon>Viridiplantae</taxon>
        <taxon>Streptophyta</taxon>
        <taxon>Embryophyta</taxon>
        <taxon>Tracheophyta</taxon>
        <taxon>Spermatophyta</taxon>
        <taxon>Magnoliopsida</taxon>
        <taxon>Liliopsida</taxon>
        <taxon>Poales</taxon>
        <taxon>Poaceae</taxon>
        <taxon>PACMAD clade</taxon>
        <taxon>Chloridoideae</taxon>
        <taxon>Eragrostideae</taxon>
        <taxon>Eragrostidinae</taxon>
        <taxon>Eragrostis</taxon>
    </lineage>
</organism>
<feature type="non-terminal residue" evidence="7">
    <location>
        <position position="1"/>
    </location>
</feature>
<evidence type="ECO:0000256" key="4">
    <source>
        <dbReference type="PROSITE-ProRule" id="PRU00027"/>
    </source>
</evidence>
<keyword evidence="1" id="KW-0479">Metal-binding</keyword>
<evidence type="ECO:0000256" key="5">
    <source>
        <dbReference type="SAM" id="MobiDB-lite"/>
    </source>
</evidence>
<protein>
    <recommendedName>
        <fullName evidence="6">BED-type domain-containing protein</fullName>
    </recommendedName>
</protein>
<feature type="region of interest" description="Disordered" evidence="5">
    <location>
        <begin position="1"/>
        <end position="55"/>
    </location>
</feature>
<keyword evidence="2 4" id="KW-0863">Zinc-finger</keyword>
<reference evidence="7 8" key="1">
    <citation type="journal article" date="2019" name="Sci. Rep.">
        <title>A high-quality genome of Eragrostis curvula grass provides insights into Poaceae evolution and supports new strategies to enhance forage quality.</title>
        <authorList>
            <person name="Carballo J."/>
            <person name="Santos B.A.C.M."/>
            <person name="Zappacosta D."/>
            <person name="Garbus I."/>
            <person name="Selva J.P."/>
            <person name="Gallo C.A."/>
            <person name="Diaz A."/>
            <person name="Albertini E."/>
            <person name="Caccamo M."/>
            <person name="Echenique V."/>
        </authorList>
    </citation>
    <scope>NUCLEOTIDE SEQUENCE [LARGE SCALE GENOMIC DNA]</scope>
    <source>
        <strain evidence="8">cv. Victoria</strain>
        <tissue evidence="7">Leaf</tissue>
    </source>
</reference>
<dbReference type="PROSITE" id="PS50808">
    <property type="entry name" value="ZF_BED"/>
    <property type="match status" value="1"/>
</dbReference>
<feature type="domain" description="BED-type" evidence="6">
    <location>
        <begin position="61"/>
        <end position="115"/>
    </location>
</feature>
<name>A0A5J9VV60_9POAL</name>
<evidence type="ECO:0000313" key="7">
    <source>
        <dbReference type="EMBL" id="TVU40312.1"/>
    </source>
</evidence>
<keyword evidence="3" id="KW-0862">Zinc</keyword>
<evidence type="ECO:0000256" key="3">
    <source>
        <dbReference type="ARBA" id="ARBA00022833"/>
    </source>
</evidence>
<proteinExistence type="predicted"/>
<keyword evidence="8" id="KW-1185">Reference proteome</keyword>
<dbReference type="InterPro" id="IPR003656">
    <property type="entry name" value="Znf_BED"/>
</dbReference>
<evidence type="ECO:0000256" key="2">
    <source>
        <dbReference type="ARBA" id="ARBA00022771"/>
    </source>
</evidence>
<dbReference type="PANTHER" id="PTHR46951:SF2">
    <property type="entry name" value="BED-TYPE DOMAIN-CONTAINING PROTEIN"/>
    <property type="match status" value="1"/>
</dbReference>
<dbReference type="EMBL" id="RWGY01000007">
    <property type="protein sequence ID" value="TVU40312.1"/>
    <property type="molecule type" value="Genomic_DNA"/>
</dbReference>
<comment type="caution">
    <text evidence="7">The sequence shown here is derived from an EMBL/GenBank/DDBJ whole genome shotgun (WGS) entry which is preliminary data.</text>
</comment>
<evidence type="ECO:0000313" key="8">
    <source>
        <dbReference type="Proteomes" id="UP000324897"/>
    </source>
</evidence>
<dbReference type="AlphaFoldDB" id="A0A5J9VV60"/>
<gene>
    <name evidence="7" type="ORF">EJB05_13770</name>
</gene>
<dbReference type="PANTHER" id="PTHR46951">
    <property type="entry name" value="BED-TYPE DOMAIN-CONTAINING PROTEIN"/>
    <property type="match status" value="1"/>
</dbReference>
<dbReference type="Gramene" id="TVU40312">
    <property type="protein sequence ID" value="TVU40312"/>
    <property type="gene ID" value="EJB05_13770"/>
</dbReference>
<accession>A0A5J9VV60</accession>
<dbReference type="OrthoDB" id="686584at2759"/>
<dbReference type="GO" id="GO:0003677">
    <property type="term" value="F:DNA binding"/>
    <property type="evidence" value="ECO:0007669"/>
    <property type="project" value="InterPro"/>
</dbReference>
<dbReference type="Proteomes" id="UP000324897">
    <property type="component" value="Chromosome 4"/>
</dbReference>
<dbReference type="Pfam" id="PF02892">
    <property type="entry name" value="zf-BED"/>
    <property type="match status" value="1"/>
</dbReference>
<dbReference type="GO" id="GO:0008270">
    <property type="term" value="F:zinc ion binding"/>
    <property type="evidence" value="ECO:0007669"/>
    <property type="project" value="UniProtKB-KW"/>
</dbReference>